<evidence type="ECO:0000256" key="1">
    <source>
        <dbReference type="ARBA" id="ARBA00007727"/>
    </source>
</evidence>
<evidence type="ECO:0000313" key="3">
    <source>
        <dbReference type="EMBL" id="KZT55837.1"/>
    </source>
</evidence>
<comment type="similarity">
    <text evidence="1">Belongs to the PC-esterase family. TBL subfamily.</text>
</comment>
<dbReference type="GO" id="GO:0016413">
    <property type="term" value="F:O-acetyltransferase activity"/>
    <property type="evidence" value="ECO:0007669"/>
    <property type="project" value="InterPro"/>
</dbReference>
<proteinExistence type="inferred from homology"/>
<accession>A0A165EZ09</accession>
<dbReference type="InterPro" id="IPR029962">
    <property type="entry name" value="TBL"/>
</dbReference>
<evidence type="ECO:0000313" key="4">
    <source>
        <dbReference type="Proteomes" id="UP000076842"/>
    </source>
</evidence>
<dbReference type="Proteomes" id="UP000076842">
    <property type="component" value="Unassembled WGS sequence"/>
</dbReference>
<dbReference type="Pfam" id="PF13839">
    <property type="entry name" value="PC-Esterase"/>
    <property type="match status" value="1"/>
</dbReference>
<dbReference type="PANTHER" id="PTHR32285">
    <property type="entry name" value="PROTEIN TRICHOME BIREFRINGENCE-LIKE 9-RELATED"/>
    <property type="match status" value="1"/>
</dbReference>
<gene>
    <name evidence="3" type="ORF">CALCODRAFT_484482</name>
</gene>
<feature type="domain" description="Trichome birefringence-like C-terminal" evidence="2">
    <location>
        <begin position="382"/>
        <end position="449"/>
    </location>
</feature>
<keyword evidence="4" id="KW-1185">Reference proteome</keyword>
<dbReference type="EMBL" id="KV423988">
    <property type="protein sequence ID" value="KZT55837.1"/>
    <property type="molecule type" value="Genomic_DNA"/>
</dbReference>
<evidence type="ECO:0000259" key="2">
    <source>
        <dbReference type="Pfam" id="PF13839"/>
    </source>
</evidence>
<dbReference type="AlphaFoldDB" id="A0A165EZ09"/>
<protein>
    <recommendedName>
        <fullName evidence="2">Trichome birefringence-like C-terminal domain-containing protein</fullName>
    </recommendedName>
</protein>
<name>A0A165EZ09_9BASI</name>
<reference evidence="3 4" key="1">
    <citation type="journal article" date="2016" name="Mol. Biol. Evol.">
        <title>Comparative Genomics of Early-Diverging Mushroom-Forming Fungi Provides Insights into the Origins of Lignocellulose Decay Capabilities.</title>
        <authorList>
            <person name="Nagy L.G."/>
            <person name="Riley R."/>
            <person name="Tritt A."/>
            <person name="Adam C."/>
            <person name="Daum C."/>
            <person name="Floudas D."/>
            <person name="Sun H."/>
            <person name="Yadav J.S."/>
            <person name="Pangilinan J."/>
            <person name="Larsson K.H."/>
            <person name="Matsuura K."/>
            <person name="Barry K."/>
            <person name="Labutti K."/>
            <person name="Kuo R."/>
            <person name="Ohm R.A."/>
            <person name="Bhattacharya S.S."/>
            <person name="Shirouzu T."/>
            <person name="Yoshinaga Y."/>
            <person name="Martin F.M."/>
            <person name="Grigoriev I.V."/>
            <person name="Hibbett D.S."/>
        </authorList>
    </citation>
    <scope>NUCLEOTIDE SEQUENCE [LARGE SCALE GENOMIC DNA]</scope>
    <source>
        <strain evidence="3 4">HHB12733</strain>
    </source>
</reference>
<organism evidence="3 4">
    <name type="scientific">Calocera cornea HHB12733</name>
    <dbReference type="NCBI Taxonomy" id="1353952"/>
    <lineage>
        <taxon>Eukaryota</taxon>
        <taxon>Fungi</taxon>
        <taxon>Dikarya</taxon>
        <taxon>Basidiomycota</taxon>
        <taxon>Agaricomycotina</taxon>
        <taxon>Dacrymycetes</taxon>
        <taxon>Dacrymycetales</taxon>
        <taxon>Dacrymycetaceae</taxon>
        <taxon>Calocera</taxon>
    </lineage>
</organism>
<dbReference type="OrthoDB" id="630188at2759"/>
<dbReference type="PANTHER" id="PTHR32285:SF48">
    <property type="entry name" value="PROTEIN TRICHOME BIREFRINGENCE-LIKE 19"/>
    <property type="match status" value="1"/>
</dbReference>
<dbReference type="InterPro" id="IPR026057">
    <property type="entry name" value="TBL_C"/>
</dbReference>
<sequence>MITRRRAVLLPLLVALVVFLYLGHLTVPSITLPGIALRPSPPRIVEQPHHEAEEPMLPFPLPKPPPSAAHARLGQGRWHPLPVPDRATLDGRWGPHGHYCLPSWREEFDTLTQDEKNQAGEERLLACAGWEWEPVQGALREWDVAAFAERLLNSERGLLIVGDSLTGQMADVLFSMLIMPLPNMDNPFQAFSPTVHYSEGSHVVLDHMSITLNHGHPLYHELRSRLPHVPASRFDEPIVDYMRSDLLFSYDELDPIFERVGFHHAPYEYTPFASQFPWQSHLPNATARWEGEQDSILILNTGAHWSPARWATNAEEYTKGYLGVALALLPKLLATPKLHLVYRSIASAHTKCYRHSTPVFPGKVVDTGDEETDWGWAHFPSLDRIWTEELDRAAPEGVSPGGGRVDYLNVREMTAQRPEDHLLGQDGKGDCLHWCGPTVPGTWVKMLWHIMGEQ</sequence>
<dbReference type="InParanoid" id="A0A165EZ09"/>